<keyword evidence="3" id="KW-0411">Iron-sulfur</keyword>
<dbReference type="SFLD" id="SFLDG01084">
    <property type="entry name" value="Uncharacterised_Radical_SAM_Su"/>
    <property type="match status" value="1"/>
</dbReference>
<dbReference type="AlphaFoldDB" id="A0A1H7F0J0"/>
<protein>
    <submittedName>
        <fullName evidence="5">DNA repair photolyase</fullName>
    </submittedName>
</protein>
<evidence type="ECO:0000313" key="5">
    <source>
        <dbReference type="EMBL" id="SEK18877.1"/>
    </source>
</evidence>
<dbReference type="PANTHER" id="PTHR43432:SF5">
    <property type="entry name" value="ELP3_MIAA_NIFB-LIKE RADICAL SAM CORE DOMAIN-CONTAINING PROTEIN"/>
    <property type="match status" value="1"/>
</dbReference>
<dbReference type="Pfam" id="PF04055">
    <property type="entry name" value="Radical_SAM"/>
    <property type="match status" value="1"/>
</dbReference>
<feature type="domain" description="Radical SAM core" evidence="4">
    <location>
        <begin position="25"/>
        <end position="188"/>
    </location>
</feature>
<dbReference type="RefSeq" id="WP_074827810.1">
    <property type="nucleotide sequence ID" value="NZ_FOAT01000001.1"/>
</dbReference>
<dbReference type="PANTHER" id="PTHR43432">
    <property type="entry name" value="SLR0285 PROTEIN"/>
    <property type="match status" value="1"/>
</dbReference>
<dbReference type="OrthoDB" id="9785699at2"/>
<dbReference type="InterPro" id="IPR007197">
    <property type="entry name" value="rSAM"/>
</dbReference>
<dbReference type="GO" id="GO:0051536">
    <property type="term" value="F:iron-sulfur cluster binding"/>
    <property type="evidence" value="ECO:0007669"/>
    <property type="project" value="UniProtKB-KW"/>
</dbReference>
<gene>
    <name evidence="5" type="ORF">SAMN05216469_10112</name>
</gene>
<dbReference type="Proteomes" id="UP000186015">
    <property type="component" value="Unassembled WGS sequence"/>
</dbReference>
<dbReference type="GO" id="GO:0046872">
    <property type="term" value="F:metal ion binding"/>
    <property type="evidence" value="ECO:0007669"/>
    <property type="project" value="UniProtKB-KW"/>
</dbReference>
<dbReference type="GO" id="GO:0016829">
    <property type="term" value="F:lyase activity"/>
    <property type="evidence" value="ECO:0007669"/>
    <property type="project" value="UniProtKB-KW"/>
</dbReference>
<keyword evidence="2" id="KW-0408">Iron</keyword>
<organism evidence="5 6">
    <name type="scientific">Ruminococcus albus</name>
    <dbReference type="NCBI Taxonomy" id="1264"/>
    <lineage>
        <taxon>Bacteria</taxon>
        <taxon>Bacillati</taxon>
        <taxon>Bacillota</taxon>
        <taxon>Clostridia</taxon>
        <taxon>Eubacteriales</taxon>
        <taxon>Oscillospiraceae</taxon>
        <taxon>Ruminococcus</taxon>
    </lineage>
</organism>
<evidence type="ECO:0000313" key="6">
    <source>
        <dbReference type="Proteomes" id="UP000186015"/>
    </source>
</evidence>
<evidence type="ECO:0000256" key="3">
    <source>
        <dbReference type="ARBA" id="ARBA00023014"/>
    </source>
</evidence>
<accession>A0A1H7F0J0</accession>
<evidence type="ECO:0000259" key="4">
    <source>
        <dbReference type="Pfam" id="PF04055"/>
    </source>
</evidence>
<dbReference type="InterPro" id="IPR040086">
    <property type="entry name" value="MJ0683-like"/>
</dbReference>
<evidence type="ECO:0000256" key="2">
    <source>
        <dbReference type="ARBA" id="ARBA00023004"/>
    </source>
</evidence>
<evidence type="ECO:0000256" key="1">
    <source>
        <dbReference type="ARBA" id="ARBA00022723"/>
    </source>
</evidence>
<dbReference type="SFLD" id="SFLDS00029">
    <property type="entry name" value="Radical_SAM"/>
    <property type="match status" value="1"/>
</dbReference>
<reference evidence="5 6" key="1">
    <citation type="submission" date="2016-10" db="EMBL/GenBank/DDBJ databases">
        <authorList>
            <person name="de Groot N.N."/>
        </authorList>
    </citation>
    <scope>NUCLEOTIDE SEQUENCE [LARGE SCALE GENOMIC DNA]</scope>
    <source>
        <strain evidence="5 6">KH2T6</strain>
    </source>
</reference>
<dbReference type="Gene3D" id="3.80.30.30">
    <property type="match status" value="1"/>
</dbReference>
<proteinExistence type="predicted"/>
<keyword evidence="1" id="KW-0479">Metal-binding</keyword>
<sequence length="294" mass="34106">MDYIKAKTILQKCKDNSWFGNDYNMNLYRGCCHGCIYCDSRSECYQIEDFDKVRAKENALMILRDELRRKVRTGIIGTGSMSDPYNPFEREEKLTEKSLMLIDAYNFGITVITKSPLITRDIPLYKQISEHSPVLCKMTITTADDKLSRLVEPRVAVSSERFDALAKMSDTGLFTGITLMPVLPFIEDTEDNIRSIVRRAHECGVRCIYPAFGMTLRAGNREYFYQKLDESFPGLKEKYIRYFGNRYECASLNAQKLWQVFTEECEKYGILYDMKAIIYSYKAGYDDGQLSFFD</sequence>
<dbReference type="CDD" id="cd01335">
    <property type="entry name" value="Radical_SAM"/>
    <property type="match status" value="1"/>
</dbReference>
<dbReference type="InterPro" id="IPR058240">
    <property type="entry name" value="rSAM_sf"/>
</dbReference>
<dbReference type="SUPFAM" id="SSF102114">
    <property type="entry name" value="Radical SAM enzymes"/>
    <property type="match status" value="1"/>
</dbReference>
<keyword evidence="5" id="KW-0456">Lyase</keyword>
<name>A0A1H7F0J0_RUMAL</name>
<dbReference type="EMBL" id="FOAT01000001">
    <property type="protein sequence ID" value="SEK18877.1"/>
    <property type="molecule type" value="Genomic_DNA"/>
</dbReference>